<comment type="catalytic activity">
    <reaction evidence="11">
        <text>L-threonyl-[protein] + ATP = O-phospho-L-threonyl-[protein] + ADP + H(+)</text>
        <dbReference type="Rhea" id="RHEA:46608"/>
        <dbReference type="Rhea" id="RHEA-COMP:11060"/>
        <dbReference type="Rhea" id="RHEA-COMP:11605"/>
        <dbReference type="ChEBI" id="CHEBI:15378"/>
        <dbReference type="ChEBI" id="CHEBI:30013"/>
        <dbReference type="ChEBI" id="CHEBI:30616"/>
        <dbReference type="ChEBI" id="CHEBI:61977"/>
        <dbReference type="ChEBI" id="CHEBI:456216"/>
        <dbReference type="EC" id="2.7.11.1"/>
    </reaction>
</comment>
<sequence>MNNNAFNFQTLHPDTIMDALFEQGIRVDSGLTPLNSYENRVYQFQDEDRQRFVVKFYRPERWSVDQILEEHQFAIELLEDEVPVAAPLAFSGQTLLSHQGFHYAIFPSVGGRQFEADNIDQMEAVGRYLGRLHLTGRKRPFTWRPTIGLDEYLVEPRKLFEYAQLIPSGQKAAFLKATDALIVAVTDRWHTNFDMLRLHGDCHAGNILWRDGPLFVDLDDSRNGPAIQDLWMLLNGDKAEQRMQLESIIEAYEEVNEFEISEIELIEPLRAMRLVYYLAWLMRRWDDPAFPKNFPWLTGEDYWQRQTATFIEQAKILQEPPLQLTPMY</sequence>
<feature type="domain" description="Aminoglycoside phosphotransferase" evidence="12">
    <location>
        <begin position="31"/>
        <end position="256"/>
    </location>
</feature>
<feature type="active site" evidence="11">
    <location>
        <position position="217"/>
    </location>
</feature>
<dbReference type="GO" id="GO:0005737">
    <property type="term" value="C:cytoplasm"/>
    <property type="evidence" value="ECO:0007669"/>
    <property type="project" value="UniProtKB-SubCell"/>
</dbReference>
<dbReference type="OrthoDB" id="5392197at2"/>
<proteinExistence type="inferred from homology"/>
<keyword evidence="9 11" id="KW-0460">Magnesium</keyword>
<evidence type="ECO:0000256" key="3">
    <source>
        <dbReference type="ARBA" id="ARBA00022553"/>
    </source>
</evidence>
<dbReference type="Proteomes" id="UP000034085">
    <property type="component" value="Chromosome"/>
</dbReference>
<dbReference type="InterPro" id="IPR002575">
    <property type="entry name" value="Aminoglycoside_PTrfase"/>
</dbReference>
<feature type="active site" description="Proton acceptor" evidence="11">
    <location>
        <position position="201"/>
    </location>
</feature>
<comment type="function">
    <text evidence="11">A protein kinase that phosphorylates Ser and Thr residues. Probably acts to suppress the effects of stress linked to accumulation of reactive oxygen species. Probably involved in the extracytoplasmic stress response.</text>
</comment>
<comment type="subcellular location">
    <subcellularLocation>
        <location evidence="11">Cytoplasm</location>
    </subcellularLocation>
</comment>
<dbReference type="EC" id="2.7.11.1" evidence="11"/>
<evidence type="ECO:0000256" key="10">
    <source>
        <dbReference type="ARBA" id="ARBA00023016"/>
    </source>
</evidence>
<dbReference type="GO" id="GO:0004674">
    <property type="term" value="F:protein serine/threonine kinase activity"/>
    <property type="evidence" value="ECO:0007669"/>
    <property type="project" value="UniProtKB-UniRule"/>
</dbReference>
<feature type="binding site" evidence="11">
    <location>
        <position position="217"/>
    </location>
    <ligand>
        <name>Mg(2+)</name>
        <dbReference type="ChEBI" id="CHEBI:18420"/>
    </ligand>
</feature>
<dbReference type="EMBL" id="CP011132">
    <property type="protein sequence ID" value="AKE60844.1"/>
    <property type="molecule type" value="Genomic_DNA"/>
</dbReference>
<dbReference type="Gene3D" id="1.10.510.10">
    <property type="entry name" value="Transferase(Phosphotransferase) domain 1"/>
    <property type="match status" value="1"/>
</dbReference>
<dbReference type="InterPro" id="IPR011009">
    <property type="entry name" value="Kinase-like_dom_sf"/>
</dbReference>
<dbReference type="Gene3D" id="3.30.200.70">
    <property type="match status" value="1"/>
</dbReference>
<keyword evidence="7 11" id="KW-0418">Kinase</keyword>
<dbReference type="KEGG" id="cama:F384_20905"/>
<keyword evidence="5 11" id="KW-0479">Metal-binding</keyword>
<keyword evidence="3 11" id="KW-0597">Phosphoprotein</keyword>
<feature type="binding site" evidence="11">
    <location>
        <position position="206"/>
    </location>
    <ligand>
        <name>Mg(2+)</name>
        <dbReference type="ChEBI" id="CHEBI:18420"/>
    </ligand>
</feature>
<dbReference type="RefSeq" id="WP_046493078.1">
    <property type="nucleotide sequence ID" value="NZ_CP011132.1"/>
</dbReference>
<organism evidence="13 14">
    <name type="scientific">Citrobacter amalonaticus Y19</name>
    <dbReference type="NCBI Taxonomy" id="1261127"/>
    <lineage>
        <taxon>Bacteria</taxon>
        <taxon>Pseudomonadati</taxon>
        <taxon>Pseudomonadota</taxon>
        <taxon>Gammaproteobacteria</taxon>
        <taxon>Enterobacterales</taxon>
        <taxon>Enterobacteriaceae</taxon>
        <taxon>Citrobacter</taxon>
    </lineage>
</organism>
<dbReference type="SUPFAM" id="SSF56112">
    <property type="entry name" value="Protein kinase-like (PK-like)"/>
    <property type="match status" value="1"/>
</dbReference>
<evidence type="ECO:0000256" key="7">
    <source>
        <dbReference type="ARBA" id="ARBA00022777"/>
    </source>
</evidence>
<gene>
    <name evidence="11" type="primary">srkA</name>
    <name evidence="13" type="ORF">F384_20905</name>
</gene>
<comment type="subunit">
    <text evidence="11">Monomer.</text>
</comment>
<evidence type="ECO:0000256" key="8">
    <source>
        <dbReference type="ARBA" id="ARBA00022840"/>
    </source>
</evidence>
<evidence type="ECO:0000313" key="14">
    <source>
        <dbReference type="Proteomes" id="UP000034085"/>
    </source>
</evidence>
<accession>A0A0F6TYF6</accession>
<dbReference type="PATRIC" id="fig|1261127.3.peg.4346"/>
<feature type="site" description="ATP" evidence="11">
    <location>
        <position position="36"/>
    </location>
</feature>
<keyword evidence="2 11" id="KW-0723">Serine/threonine-protein kinase</keyword>
<evidence type="ECO:0000313" key="13">
    <source>
        <dbReference type="EMBL" id="AKE60844.1"/>
    </source>
</evidence>
<evidence type="ECO:0000256" key="6">
    <source>
        <dbReference type="ARBA" id="ARBA00022741"/>
    </source>
</evidence>
<evidence type="ECO:0000256" key="9">
    <source>
        <dbReference type="ARBA" id="ARBA00022842"/>
    </source>
</evidence>
<evidence type="ECO:0000256" key="1">
    <source>
        <dbReference type="ARBA" id="ARBA00022490"/>
    </source>
</evidence>
<dbReference type="GO" id="GO:0005524">
    <property type="term" value="F:ATP binding"/>
    <property type="evidence" value="ECO:0007669"/>
    <property type="project" value="UniProtKB-UniRule"/>
</dbReference>
<dbReference type="AlphaFoldDB" id="A0A0F6TYF6"/>
<dbReference type="Gene3D" id="1.20.1270.170">
    <property type="match status" value="1"/>
</dbReference>
<keyword evidence="6 11" id="KW-0547">Nucleotide-binding</keyword>
<dbReference type="Pfam" id="PF01636">
    <property type="entry name" value="APH"/>
    <property type="match status" value="1"/>
</dbReference>
<keyword evidence="8 11" id="KW-0067">ATP-binding</keyword>
<dbReference type="GO" id="GO:0106310">
    <property type="term" value="F:protein serine kinase activity"/>
    <property type="evidence" value="ECO:0007669"/>
    <property type="project" value="RHEA"/>
</dbReference>
<evidence type="ECO:0000256" key="4">
    <source>
        <dbReference type="ARBA" id="ARBA00022679"/>
    </source>
</evidence>
<dbReference type="PANTHER" id="PTHR39573:SF1">
    <property type="entry name" value="STRESS RESPONSE KINASE A"/>
    <property type="match status" value="1"/>
</dbReference>
<protein>
    <recommendedName>
        <fullName evidence="11">Stress response kinase A</fullName>
        <ecNumber evidence="11">2.7.11.1</ecNumber>
    </recommendedName>
    <alternativeName>
        <fullName evidence="11">Serine/threonine-protein kinase SrkA</fullName>
    </alternativeName>
</protein>
<dbReference type="HOGENOM" id="CLU_054715_0_0_6"/>
<comment type="similarity">
    <text evidence="11">Belongs to the SrkA/RdoA protein kinase family.</text>
</comment>
<dbReference type="GO" id="GO:0000287">
    <property type="term" value="F:magnesium ion binding"/>
    <property type="evidence" value="ECO:0007669"/>
    <property type="project" value="UniProtKB-UniRule"/>
</dbReference>
<evidence type="ECO:0000256" key="2">
    <source>
        <dbReference type="ARBA" id="ARBA00022527"/>
    </source>
</evidence>
<dbReference type="InterPro" id="IPR032882">
    <property type="entry name" value="SrkA/RdoA"/>
</dbReference>
<dbReference type="NCBIfam" id="NF008738">
    <property type="entry name" value="PRK11768.1"/>
    <property type="match status" value="1"/>
</dbReference>
<name>A0A0F6TYF6_CITAM</name>
<reference evidence="13 14" key="1">
    <citation type="journal article" date="2013" name="Appl. Microbiol. Biotechnol.">
        <title>Glycerol assimilation and production of 1,3-propanediol by Citrobacter amalonaticus Y19.</title>
        <authorList>
            <person name="Ainala S.K."/>
            <person name="Ashok S."/>
            <person name="Ko Y."/>
            <person name="Park S."/>
        </authorList>
    </citation>
    <scope>NUCLEOTIDE SEQUENCE [LARGE SCALE GENOMIC DNA]</scope>
    <source>
        <strain evidence="13 14">Y19</strain>
    </source>
</reference>
<comment type="catalytic activity">
    <reaction evidence="11">
        <text>L-seryl-[protein] + ATP = O-phospho-L-seryl-[protein] + ADP + H(+)</text>
        <dbReference type="Rhea" id="RHEA:17989"/>
        <dbReference type="Rhea" id="RHEA-COMP:9863"/>
        <dbReference type="Rhea" id="RHEA-COMP:11604"/>
        <dbReference type="ChEBI" id="CHEBI:15378"/>
        <dbReference type="ChEBI" id="CHEBI:29999"/>
        <dbReference type="ChEBI" id="CHEBI:30616"/>
        <dbReference type="ChEBI" id="CHEBI:83421"/>
        <dbReference type="ChEBI" id="CHEBI:456216"/>
        <dbReference type="EC" id="2.7.11.1"/>
    </reaction>
</comment>
<evidence type="ECO:0000256" key="11">
    <source>
        <dbReference type="HAMAP-Rule" id="MF_01497"/>
    </source>
</evidence>
<keyword evidence="4 11" id="KW-0808">Transferase</keyword>
<comment type="cofactor">
    <cofactor evidence="11">
        <name>Mg(2+)</name>
        <dbReference type="ChEBI" id="CHEBI:18420"/>
    </cofactor>
</comment>
<evidence type="ECO:0000256" key="5">
    <source>
        <dbReference type="ARBA" id="ARBA00022723"/>
    </source>
</evidence>
<dbReference type="HAMAP" id="MF_01497">
    <property type="entry name" value="SrkA_kinase"/>
    <property type="match status" value="1"/>
</dbReference>
<keyword evidence="1 11" id="KW-0963">Cytoplasm</keyword>
<dbReference type="PANTHER" id="PTHR39573">
    <property type="entry name" value="STRESS RESPONSE KINASE A"/>
    <property type="match status" value="1"/>
</dbReference>
<keyword evidence="10 11" id="KW-0346">Stress response</keyword>
<evidence type="ECO:0000259" key="12">
    <source>
        <dbReference type="Pfam" id="PF01636"/>
    </source>
</evidence>